<accession>A0ABS8RPP9</accession>
<feature type="compositionally biased region" description="Low complexity" evidence="1">
    <location>
        <begin position="148"/>
        <end position="158"/>
    </location>
</feature>
<comment type="caution">
    <text evidence="2">The sequence shown here is derived from an EMBL/GenBank/DDBJ whole genome shotgun (WGS) entry which is preliminary data.</text>
</comment>
<evidence type="ECO:0000313" key="3">
    <source>
        <dbReference type="Proteomes" id="UP000823775"/>
    </source>
</evidence>
<sequence length="337" mass="38021">MDRWNGKNLGVSFQRNEESRESVRLVFSGINLIRLTLTEDFVNLTSKVACFINSKDGCSYRTRPLIYNSKFKIKEETLKDMAWISFPNLLPTYYVKESLFLLASAVDLPKSVHIDIVDEDNGEKKAAMKDPKQVQVQIKFDAIKENEAQSSSGNVESSESLEKEVEDSSPGKTDTQTKQDTSKGDAQDGNEDPGVGDKSEQKKNSEEQHKHWGDRVEEAEDIGVDEGVTRARAYLNLMILCVTKVMILATRLGERSSDNTDQLLINGEDSGDQHKQVATVSDTSPKKILHDIVTHNVTEEEIQKAMVKQSQMVEEHNTVVNQKSIKKWLERQTYHLG</sequence>
<reference evidence="2 3" key="1">
    <citation type="journal article" date="2021" name="BMC Genomics">
        <title>Datura genome reveals duplications of psychoactive alkaloid biosynthetic genes and high mutation rate following tissue culture.</title>
        <authorList>
            <person name="Rajewski A."/>
            <person name="Carter-House D."/>
            <person name="Stajich J."/>
            <person name="Litt A."/>
        </authorList>
    </citation>
    <scope>NUCLEOTIDE SEQUENCE [LARGE SCALE GENOMIC DNA]</scope>
    <source>
        <strain evidence="2">AR-01</strain>
    </source>
</reference>
<feature type="region of interest" description="Disordered" evidence="1">
    <location>
        <begin position="145"/>
        <end position="218"/>
    </location>
</feature>
<proteinExistence type="predicted"/>
<dbReference type="EMBL" id="JACEIK010000073">
    <property type="protein sequence ID" value="MCD7448795.1"/>
    <property type="molecule type" value="Genomic_DNA"/>
</dbReference>
<feature type="compositionally biased region" description="Basic and acidic residues" evidence="1">
    <location>
        <begin position="175"/>
        <end position="186"/>
    </location>
</feature>
<organism evidence="2 3">
    <name type="scientific">Datura stramonium</name>
    <name type="common">Jimsonweed</name>
    <name type="synonym">Common thornapple</name>
    <dbReference type="NCBI Taxonomy" id="4076"/>
    <lineage>
        <taxon>Eukaryota</taxon>
        <taxon>Viridiplantae</taxon>
        <taxon>Streptophyta</taxon>
        <taxon>Embryophyta</taxon>
        <taxon>Tracheophyta</taxon>
        <taxon>Spermatophyta</taxon>
        <taxon>Magnoliopsida</taxon>
        <taxon>eudicotyledons</taxon>
        <taxon>Gunneridae</taxon>
        <taxon>Pentapetalae</taxon>
        <taxon>asterids</taxon>
        <taxon>lamiids</taxon>
        <taxon>Solanales</taxon>
        <taxon>Solanaceae</taxon>
        <taxon>Solanoideae</taxon>
        <taxon>Datureae</taxon>
        <taxon>Datura</taxon>
    </lineage>
</organism>
<name>A0ABS8RPP9_DATST</name>
<evidence type="ECO:0008006" key="4">
    <source>
        <dbReference type="Google" id="ProtNLM"/>
    </source>
</evidence>
<evidence type="ECO:0000256" key="1">
    <source>
        <dbReference type="SAM" id="MobiDB-lite"/>
    </source>
</evidence>
<evidence type="ECO:0000313" key="2">
    <source>
        <dbReference type="EMBL" id="MCD7448795.1"/>
    </source>
</evidence>
<keyword evidence="3" id="KW-1185">Reference proteome</keyword>
<gene>
    <name evidence="2" type="ORF">HAX54_046331</name>
</gene>
<dbReference type="Proteomes" id="UP000823775">
    <property type="component" value="Unassembled WGS sequence"/>
</dbReference>
<feature type="compositionally biased region" description="Basic and acidic residues" evidence="1">
    <location>
        <begin position="195"/>
        <end position="216"/>
    </location>
</feature>
<protein>
    <recommendedName>
        <fullName evidence="4">DUF4283 domain-containing protein</fullName>
    </recommendedName>
</protein>